<dbReference type="AlphaFoldDB" id="A0A8H6IRL4"/>
<protein>
    <submittedName>
        <fullName evidence="2">Uncharacterized protein</fullName>
    </submittedName>
</protein>
<comment type="caution">
    <text evidence="2">The sequence shown here is derived from an EMBL/GenBank/DDBJ whole genome shotgun (WGS) entry which is preliminary data.</text>
</comment>
<name>A0A8H6IRL4_9PEZI</name>
<evidence type="ECO:0000313" key="3">
    <source>
        <dbReference type="Proteomes" id="UP000639643"/>
    </source>
</evidence>
<dbReference type="Proteomes" id="UP000639643">
    <property type="component" value="Unassembled WGS sequence"/>
</dbReference>
<keyword evidence="3" id="KW-1185">Reference proteome</keyword>
<evidence type="ECO:0000313" key="2">
    <source>
        <dbReference type="EMBL" id="KAF6793447.1"/>
    </source>
</evidence>
<evidence type="ECO:0000256" key="1">
    <source>
        <dbReference type="SAM" id="MobiDB-lite"/>
    </source>
</evidence>
<feature type="compositionally biased region" description="Low complexity" evidence="1">
    <location>
        <begin position="1"/>
        <end position="57"/>
    </location>
</feature>
<accession>A0A8H6IRL4</accession>
<proteinExistence type="predicted"/>
<organism evidence="2 3">
    <name type="scientific">Colletotrichum musicola</name>
    <dbReference type="NCBI Taxonomy" id="2175873"/>
    <lineage>
        <taxon>Eukaryota</taxon>
        <taxon>Fungi</taxon>
        <taxon>Dikarya</taxon>
        <taxon>Ascomycota</taxon>
        <taxon>Pezizomycotina</taxon>
        <taxon>Sordariomycetes</taxon>
        <taxon>Hypocreomycetidae</taxon>
        <taxon>Glomerellales</taxon>
        <taxon>Glomerellaceae</taxon>
        <taxon>Colletotrichum</taxon>
        <taxon>Colletotrichum orchidearum species complex</taxon>
    </lineage>
</organism>
<feature type="compositionally biased region" description="Low complexity" evidence="1">
    <location>
        <begin position="77"/>
        <end position="87"/>
    </location>
</feature>
<reference evidence="2" key="1">
    <citation type="journal article" date="2020" name="Phytopathology">
        <title>Genome Sequence Resources of Colletotrichum truncatum, C. plurivorum, C. musicola, and C. sojae: Four Species Pathogenic to Soybean (Glycine max).</title>
        <authorList>
            <person name="Rogerio F."/>
            <person name="Boufleur T.R."/>
            <person name="Ciampi-Guillardi M."/>
            <person name="Sukno S.A."/>
            <person name="Thon M.R."/>
            <person name="Massola Junior N.S."/>
            <person name="Baroncelli R."/>
        </authorList>
    </citation>
    <scope>NUCLEOTIDE SEQUENCE</scope>
    <source>
        <strain evidence="2">LFN0074</strain>
    </source>
</reference>
<feature type="region of interest" description="Disordered" evidence="1">
    <location>
        <begin position="1"/>
        <end position="93"/>
    </location>
</feature>
<sequence>MPTSWSTSTPTGARPAAPSPPSSRSWPTSTPLRAAWPSPRSTSTTSTPSRVGTTSPPCRLLSSFAMGSPRASRLRASRPGLRSASPATGWWRG</sequence>
<gene>
    <name evidence="2" type="ORF">CMUS01_16081</name>
</gene>
<dbReference type="EMBL" id="WIGM01001587">
    <property type="protein sequence ID" value="KAF6793447.1"/>
    <property type="molecule type" value="Genomic_DNA"/>
</dbReference>